<dbReference type="InterPro" id="IPR013551">
    <property type="entry name" value="YicC-like_C"/>
</dbReference>
<gene>
    <name evidence="8" type="ORF">HUG20_12200</name>
</gene>
<dbReference type="InterPro" id="IPR005229">
    <property type="entry name" value="YicC/YloC-like"/>
</dbReference>
<evidence type="ECO:0000256" key="4">
    <source>
        <dbReference type="ARBA" id="ARBA00022801"/>
    </source>
</evidence>
<feature type="domain" description="Endoribonuclease YicC-like N-terminal" evidence="6">
    <location>
        <begin position="3"/>
        <end position="158"/>
    </location>
</feature>
<sequence>MVTSMTGYGFAEEKIADGRISVEMKSVNHRFLDVQFHLPAVLRNQEEEARKIVNEKVQRGKVDITVTLTGNPSSLGVEKHLHIDWHLLRQYLQEAKQMQAFGAFDGKLSLNDFLFNEQIVSVQEETREAPAIHQALWNAMHNACNSLMSMRNKEGRLLSRDLESYLQHISQCLEVLETRVPEVQSRYRQKLEQKMKAMVDTVDEERLLTEVAVFADKSDVSEELARMHAHVKQCKETLGEPGAIGRKLDFITQEMNREANTIGSKGNDQSLSKVVVEMKSILEKVKEQVQNIE</sequence>
<evidence type="ECO:0000256" key="5">
    <source>
        <dbReference type="ARBA" id="ARBA00035648"/>
    </source>
</evidence>
<dbReference type="RefSeq" id="WP_200084952.1">
    <property type="nucleotide sequence ID" value="NZ_CP054706.1"/>
</dbReference>
<dbReference type="PANTHER" id="PTHR30636">
    <property type="entry name" value="UPF0701 PROTEIN YICC"/>
    <property type="match status" value="1"/>
</dbReference>
<dbReference type="Proteomes" id="UP000595349">
    <property type="component" value="Chromosome"/>
</dbReference>
<evidence type="ECO:0000313" key="9">
    <source>
        <dbReference type="Proteomes" id="UP000595349"/>
    </source>
</evidence>
<evidence type="ECO:0000256" key="2">
    <source>
        <dbReference type="ARBA" id="ARBA00022722"/>
    </source>
</evidence>
<comment type="similarity">
    <text evidence="5">Belongs to the YicC/YloC family.</text>
</comment>
<dbReference type="InterPro" id="IPR013527">
    <property type="entry name" value="YicC-like_N"/>
</dbReference>
<evidence type="ECO:0000259" key="7">
    <source>
        <dbReference type="Pfam" id="PF08340"/>
    </source>
</evidence>
<evidence type="ECO:0000256" key="3">
    <source>
        <dbReference type="ARBA" id="ARBA00022759"/>
    </source>
</evidence>
<dbReference type="EMBL" id="CP054706">
    <property type="protein sequence ID" value="QQK80583.1"/>
    <property type="molecule type" value="Genomic_DNA"/>
</dbReference>
<dbReference type="Pfam" id="PF03755">
    <property type="entry name" value="YicC-like_N"/>
    <property type="match status" value="1"/>
</dbReference>
<reference evidence="8 9" key="1">
    <citation type="submission" date="2020-06" db="EMBL/GenBank/DDBJ databases">
        <title>Genomic analysis of Salicibibacter sp. NKC21-4.</title>
        <authorList>
            <person name="Oh Y.J."/>
        </authorList>
    </citation>
    <scope>NUCLEOTIDE SEQUENCE [LARGE SCALE GENOMIC DNA]</scope>
    <source>
        <strain evidence="8 9">NKC21-4</strain>
    </source>
</reference>
<accession>A0A7T7CFZ5</accession>
<feature type="domain" description="Endoribonuclease YicC-like C-terminal" evidence="7">
    <location>
        <begin position="177"/>
        <end position="293"/>
    </location>
</feature>
<evidence type="ECO:0000256" key="1">
    <source>
        <dbReference type="ARBA" id="ARBA00001968"/>
    </source>
</evidence>
<keyword evidence="3" id="KW-0255">Endonuclease</keyword>
<dbReference type="Pfam" id="PF08340">
    <property type="entry name" value="YicC-like_C"/>
    <property type="match status" value="1"/>
</dbReference>
<dbReference type="NCBIfam" id="TIGR00255">
    <property type="entry name" value="YicC/YloC family endoribonuclease"/>
    <property type="match status" value="1"/>
</dbReference>
<dbReference type="KEGG" id="scib:HUG20_12200"/>
<dbReference type="AlphaFoldDB" id="A0A7T7CFZ5"/>
<keyword evidence="4" id="KW-0378">Hydrolase</keyword>
<dbReference type="GO" id="GO:0016787">
    <property type="term" value="F:hydrolase activity"/>
    <property type="evidence" value="ECO:0007669"/>
    <property type="project" value="UniProtKB-KW"/>
</dbReference>
<name>A0A7T7CFZ5_9BACI</name>
<evidence type="ECO:0000259" key="6">
    <source>
        <dbReference type="Pfam" id="PF03755"/>
    </source>
</evidence>
<evidence type="ECO:0000313" key="8">
    <source>
        <dbReference type="EMBL" id="QQK80583.1"/>
    </source>
</evidence>
<dbReference type="PANTHER" id="PTHR30636:SF3">
    <property type="entry name" value="UPF0701 PROTEIN YICC"/>
    <property type="match status" value="1"/>
</dbReference>
<organism evidence="8 9">
    <name type="scientific">Salicibibacter cibi</name>
    <dbReference type="NCBI Taxonomy" id="2743001"/>
    <lineage>
        <taxon>Bacteria</taxon>
        <taxon>Bacillati</taxon>
        <taxon>Bacillota</taxon>
        <taxon>Bacilli</taxon>
        <taxon>Bacillales</taxon>
        <taxon>Bacillaceae</taxon>
        <taxon>Salicibibacter</taxon>
    </lineage>
</organism>
<keyword evidence="9" id="KW-1185">Reference proteome</keyword>
<protein>
    <submittedName>
        <fullName evidence="8">YicC family protein</fullName>
    </submittedName>
</protein>
<comment type="cofactor">
    <cofactor evidence="1">
        <name>a divalent metal cation</name>
        <dbReference type="ChEBI" id="CHEBI:60240"/>
    </cofactor>
</comment>
<keyword evidence="2" id="KW-0540">Nuclease</keyword>
<dbReference type="GO" id="GO:0004521">
    <property type="term" value="F:RNA endonuclease activity"/>
    <property type="evidence" value="ECO:0007669"/>
    <property type="project" value="InterPro"/>
</dbReference>
<proteinExistence type="inferred from homology"/>